<organism evidence="2 3">
    <name type="scientific">Pandoravirus salinus</name>
    <dbReference type="NCBI Taxonomy" id="1349410"/>
    <lineage>
        <taxon>Viruses</taxon>
        <taxon>Pandoravirus</taxon>
    </lineage>
</organism>
<name>S4VUN4_9VIRU</name>
<feature type="region of interest" description="Disordered" evidence="1">
    <location>
        <begin position="67"/>
        <end position="110"/>
    </location>
</feature>
<feature type="compositionally biased region" description="Basic and acidic residues" evidence="1">
    <location>
        <begin position="92"/>
        <end position="105"/>
    </location>
</feature>
<gene>
    <name evidence="2" type="ORF">psal_cds_377</name>
</gene>
<dbReference type="GeneID" id="16605840"/>
<evidence type="ECO:0000313" key="2">
    <source>
        <dbReference type="EMBL" id="AGO84053.1"/>
    </source>
</evidence>
<dbReference type="Proteomes" id="UP000204584">
    <property type="component" value="Segment"/>
</dbReference>
<evidence type="ECO:0000256" key="1">
    <source>
        <dbReference type="SAM" id="MobiDB-lite"/>
    </source>
</evidence>
<dbReference type="KEGG" id="vg:16605840"/>
<evidence type="ECO:0000313" key="3">
    <source>
        <dbReference type="Proteomes" id="UP000204584"/>
    </source>
</evidence>
<dbReference type="EMBL" id="KC977571">
    <property type="protein sequence ID" value="AGO84053.1"/>
    <property type="molecule type" value="Genomic_DNA"/>
</dbReference>
<proteinExistence type="predicted"/>
<reference evidence="2 3" key="1">
    <citation type="journal article" date="2013" name="Science">
        <title>Pandoraviruses: amoeba viruses with genomes up to 2.5 Mb reaching that of parasitic eukaryotes.</title>
        <authorList>
            <person name="Philippe N."/>
            <person name="Legendre M."/>
            <person name="Doutre G."/>
            <person name="Coute Y."/>
            <person name="Poirot O."/>
            <person name="Lescot M."/>
            <person name="Arslan D."/>
            <person name="Seltzer V."/>
            <person name="Bertaux L."/>
            <person name="Bruley C."/>
            <person name="Garin J."/>
            <person name="Claverie J.M."/>
            <person name="Abergel C."/>
        </authorList>
    </citation>
    <scope>NUCLEOTIDE SEQUENCE [LARGE SCALE GENOMIC DNA]</scope>
</reference>
<protein>
    <submittedName>
        <fullName evidence="2">Uncharacterized protein</fullName>
    </submittedName>
</protein>
<feature type="compositionally biased region" description="Basic residues" evidence="1">
    <location>
        <begin position="70"/>
        <end position="88"/>
    </location>
</feature>
<dbReference type="RefSeq" id="YP_008437121.1">
    <property type="nucleotide sequence ID" value="NC_022098.1"/>
</dbReference>
<sequence length="507" mass="54653">MAAREPHTGPCAKDWFARPIRLAAQPVVAGQMISPFFLHLDKKTRSSDHMTESLIDMESAFAVPLPRHPSATRKTTRTTKAAHRRTAIAKRSLSEGDLTKAADTPRKRRRKPAFGVMLVRTSDGATFSLDVSPDGRFAARFPHSHLVPTDHDDAVASDGSPNTVERRLDLANVDRVAFAPVYAHVAFDGADFGPRGTIEINGLVASALAMCMDRLDDVDAAAAALGVPEVASMLRTWVDAATPCRADTGNPVRIAAAEGAIDVSCAFCPRDLDLVEAALGVQGAEQFCADVFSRRLGTTQSHLVVRMPLPRFDPPLALSPAVTVGTGTSGVDDPEWLPSDAPLRGWLPFLAATSHLDSLPGAYERARSALAAHKDDPMLCRPLDDLRLLACELPSRACVDNPYHIAAAFFCCVYGVNARAAQRAIEAAVDGDMSLLGLLMDANATCGLLMPPPPGGHDNGPRIESFITDHYLGDLGLTESDLHVVDDAIALYYRDHDRFRRRFPPCT</sequence>
<keyword evidence="3" id="KW-1185">Reference proteome</keyword>
<accession>S4VUN4</accession>